<dbReference type="Pfam" id="PF13392">
    <property type="entry name" value="HNH_3"/>
    <property type="match status" value="1"/>
</dbReference>
<name>A0A6J7WS75_9CAUD</name>
<accession>A0A6J7WS75</accession>
<dbReference type="InterPro" id="IPR003615">
    <property type="entry name" value="HNH_nuc"/>
</dbReference>
<proteinExistence type="predicted"/>
<dbReference type="SUPFAM" id="SSF54060">
    <property type="entry name" value="His-Me finger endonucleases"/>
    <property type="match status" value="1"/>
</dbReference>
<protein>
    <submittedName>
        <fullName evidence="2">HNHc domain containing protein</fullName>
    </submittedName>
</protein>
<evidence type="ECO:0000313" key="2">
    <source>
        <dbReference type="EMBL" id="CAB5218163.1"/>
    </source>
</evidence>
<organism evidence="2">
    <name type="scientific">uncultured Caudovirales phage</name>
    <dbReference type="NCBI Taxonomy" id="2100421"/>
    <lineage>
        <taxon>Viruses</taxon>
        <taxon>Duplodnaviria</taxon>
        <taxon>Heunggongvirae</taxon>
        <taxon>Uroviricota</taxon>
        <taxon>Caudoviricetes</taxon>
        <taxon>Peduoviridae</taxon>
        <taxon>Maltschvirus</taxon>
        <taxon>Maltschvirus maltsch</taxon>
    </lineage>
</organism>
<feature type="domain" description="HNH nuclease" evidence="1">
    <location>
        <begin position="44"/>
        <end position="89"/>
    </location>
</feature>
<evidence type="ECO:0000259" key="1">
    <source>
        <dbReference type="Pfam" id="PF13392"/>
    </source>
</evidence>
<gene>
    <name evidence="2" type="ORF">UFOVP204_45</name>
</gene>
<dbReference type="Gene3D" id="3.90.75.20">
    <property type="match status" value="1"/>
</dbReference>
<dbReference type="InterPro" id="IPR044925">
    <property type="entry name" value="His-Me_finger_sf"/>
</dbReference>
<sequence>MQREKNYNMYTPISFWTKRDRKISREGYVLVKIPEHPKSFMGWYYEHRLVIEKEIGRIVGEWETVHHINKDKQDNRLINLFLCSRLEHNKAHAA</sequence>
<dbReference type="EMBL" id="LR798257">
    <property type="protein sequence ID" value="CAB5218163.1"/>
    <property type="molecule type" value="Genomic_DNA"/>
</dbReference>
<reference evidence="2" key="1">
    <citation type="submission" date="2020-05" db="EMBL/GenBank/DDBJ databases">
        <authorList>
            <person name="Chiriac C."/>
            <person name="Salcher M."/>
            <person name="Ghai R."/>
            <person name="Kavagutti S V."/>
        </authorList>
    </citation>
    <scope>NUCLEOTIDE SEQUENCE</scope>
</reference>